<proteinExistence type="predicted"/>
<organism evidence="2 3">
    <name type="scientific">Sphingobium terrigena</name>
    <dbReference type="NCBI Taxonomy" id="2304063"/>
    <lineage>
        <taxon>Bacteria</taxon>
        <taxon>Pseudomonadati</taxon>
        <taxon>Pseudomonadota</taxon>
        <taxon>Alphaproteobacteria</taxon>
        <taxon>Sphingomonadales</taxon>
        <taxon>Sphingomonadaceae</taxon>
        <taxon>Sphingobium</taxon>
    </lineage>
</organism>
<feature type="transmembrane region" description="Helical" evidence="1">
    <location>
        <begin position="86"/>
        <end position="104"/>
    </location>
</feature>
<dbReference type="InterPro" id="IPR056918">
    <property type="entry name" value="8xMP"/>
</dbReference>
<accession>A0A418YU17</accession>
<keyword evidence="1" id="KW-0472">Membrane</keyword>
<dbReference type="AlphaFoldDB" id="A0A418YU17"/>
<keyword evidence="3" id="KW-1185">Reference proteome</keyword>
<name>A0A418YU17_9SPHN</name>
<gene>
    <name evidence="2" type="ORF">D0Z70_09165</name>
</gene>
<dbReference type="Pfam" id="PF24838">
    <property type="entry name" value="8xMP"/>
    <property type="match status" value="1"/>
</dbReference>
<dbReference type="Proteomes" id="UP000283469">
    <property type="component" value="Unassembled WGS sequence"/>
</dbReference>
<dbReference type="EMBL" id="QVRA01000006">
    <property type="protein sequence ID" value="RJG55556.1"/>
    <property type="molecule type" value="Genomic_DNA"/>
</dbReference>
<evidence type="ECO:0000256" key="1">
    <source>
        <dbReference type="SAM" id="Phobius"/>
    </source>
</evidence>
<keyword evidence="1" id="KW-1133">Transmembrane helix</keyword>
<evidence type="ECO:0000313" key="3">
    <source>
        <dbReference type="Proteomes" id="UP000283469"/>
    </source>
</evidence>
<sequence length="251" mass="28266">MTIVANRKDMTAAYYKALDLPKSAVATDAYVTAKMAALDRAHEMRKFEIENYWKRATYFWSFQAIAFALLGFMFGGENGAPSLMAIQLPAAIGAISGFVGWLSAKGSKYWQENWESHVDALEGDVEGKLTQTIWNDGKVNHSVSRLNQRFMGLVTGGWIAAMTAPFIAGHIPDWIVQASPEGFFCLLMAILIYIWIGTKQTMTGYVLHQDSWIEVKPGWRWIWKRQGDGKEERQLLLRHTKAKDAVIPDEG</sequence>
<dbReference type="OrthoDB" id="9153185at2"/>
<keyword evidence="1" id="KW-0812">Transmembrane</keyword>
<feature type="transmembrane region" description="Helical" evidence="1">
    <location>
        <begin position="56"/>
        <end position="74"/>
    </location>
</feature>
<reference evidence="2 3" key="1">
    <citation type="submission" date="2018-08" db="EMBL/GenBank/DDBJ databases">
        <title>Sphingobium sp. EO9.</title>
        <authorList>
            <person name="Park Y."/>
            <person name="Kim K.H."/>
            <person name="Jeon C.O."/>
        </authorList>
    </citation>
    <scope>NUCLEOTIDE SEQUENCE [LARGE SCALE GENOMIC DNA]</scope>
    <source>
        <strain evidence="2 3">EO9</strain>
    </source>
</reference>
<feature type="transmembrane region" description="Helical" evidence="1">
    <location>
        <begin position="174"/>
        <end position="196"/>
    </location>
</feature>
<feature type="transmembrane region" description="Helical" evidence="1">
    <location>
        <begin position="150"/>
        <end position="168"/>
    </location>
</feature>
<evidence type="ECO:0000313" key="2">
    <source>
        <dbReference type="EMBL" id="RJG55556.1"/>
    </source>
</evidence>
<dbReference type="RefSeq" id="WP_119745573.1">
    <property type="nucleotide sequence ID" value="NZ_QVRA01000006.1"/>
</dbReference>
<comment type="caution">
    <text evidence="2">The sequence shown here is derived from an EMBL/GenBank/DDBJ whole genome shotgun (WGS) entry which is preliminary data.</text>
</comment>
<protein>
    <submittedName>
        <fullName evidence="2">Uncharacterized protein</fullName>
    </submittedName>
</protein>